<evidence type="ECO:0000313" key="9">
    <source>
        <dbReference type="Proteomes" id="UP000217199"/>
    </source>
</evidence>
<dbReference type="AlphaFoldDB" id="A0A286UH14"/>
<dbReference type="SUPFAM" id="SSF57850">
    <property type="entry name" value="RING/U-box"/>
    <property type="match status" value="1"/>
</dbReference>
<dbReference type="PROSITE" id="PS50145">
    <property type="entry name" value="ZF_TRAF"/>
    <property type="match status" value="2"/>
</dbReference>
<dbReference type="PANTHER" id="PTHR10131:SF94">
    <property type="entry name" value="TNF RECEPTOR-ASSOCIATED FACTOR 4"/>
    <property type="match status" value="1"/>
</dbReference>
<evidence type="ECO:0000259" key="6">
    <source>
        <dbReference type="PROSITE" id="PS50089"/>
    </source>
</evidence>
<keyword evidence="9" id="KW-1185">Reference proteome</keyword>
<dbReference type="InterPro" id="IPR013083">
    <property type="entry name" value="Znf_RING/FYVE/PHD"/>
</dbReference>
<evidence type="ECO:0000259" key="7">
    <source>
        <dbReference type="PROSITE" id="PS50145"/>
    </source>
</evidence>
<organism evidence="8 9">
    <name type="scientific">Pyrrhoderma noxium</name>
    <dbReference type="NCBI Taxonomy" id="2282107"/>
    <lineage>
        <taxon>Eukaryota</taxon>
        <taxon>Fungi</taxon>
        <taxon>Dikarya</taxon>
        <taxon>Basidiomycota</taxon>
        <taxon>Agaricomycotina</taxon>
        <taxon>Agaricomycetes</taxon>
        <taxon>Hymenochaetales</taxon>
        <taxon>Hymenochaetaceae</taxon>
        <taxon>Pyrrhoderma</taxon>
    </lineage>
</organism>
<feature type="region of interest" description="Disordered" evidence="5">
    <location>
        <begin position="312"/>
        <end position="362"/>
    </location>
</feature>
<name>A0A286UH14_9AGAM</name>
<feature type="domain" description="TRAF-type" evidence="7">
    <location>
        <begin position="134"/>
        <end position="179"/>
    </location>
</feature>
<accession>A0A286UH14</accession>
<dbReference type="Gene3D" id="3.30.40.10">
    <property type="entry name" value="Zinc/RING finger domain, C3HC4 (zinc finger)"/>
    <property type="match status" value="2"/>
</dbReference>
<dbReference type="STRING" id="2282107.A0A286UH14"/>
<feature type="region of interest" description="Disordered" evidence="5">
    <location>
        <begin position="257"/>
        <end position="293"/>
    </location>
</feature>
<dbReference type="GO" id="GO:0008270">
    <property type="term" value="F:zinc ion binding"/>
    <property type="evidence" value="ECO:0007669"/>
    <property type="project" value="UniProtKB-KW"/>
</dbReference>
<gene>
    <name evidence="8" type="ORF">PNOK_0559800</name>
</gene>
<dbReference type="InParanoid" id="A0A286UH14"/>
<feature type="zinc finger region" description="TRAF-type" evidence="4">
    <location>
        <begin position="134"/>
        <end position="179"/>
    </location>
</feature>
<reference evidence="8 9" key="1">
    <citation type="journal article" date="2017" name="Mol. Ecol.">
        <title>Comparative and population genomic landscape of Phellinus noxius: A hypervariable fungus causing root rot in trees.</title>
        <authorList>
            <person name="Chung C.L."/>
            <person name="Lee T.J."/>
            <person name="Akiba M."/>
            <person name="Lee H.H."/>
            <person name="Kuo T.H."/>
            <person name="Liu D."/>
            <person name="Ke H.M."/>
            <person name="Yokoi T."/>
            <person name="Roa M.B."/>
            <person name="Lu M.J."/>
            <person name="Chang Y.Y."/>
            <person name="Ann P.J."/>
            <person name="Tsai J.N."/>
            <person name="Chen C.Y."/>
            <person name="Tzean S.S."/>
            <person name="Ota Y."/>
            <person name="Hattori T."/>
            <person name="Sahashi N."/>
            <person name="Liou R.F."/>
            <person name="Kikuchi T."/>
            <person name="Tsai I.J."/>
        </authorList>
    </citation>
    <scope>NUCLEOTIDE SEQUENCE [LARGE SCALE GENOMIC DNA]</scope>
    <source>
        <strain evidence="8 9">FFPRI411160</strain>
    </source>
</reference>
<evidence type="ECO:0000256" key="4">
    <source>
        <dbReference type="PROSITE-ProRule" id="PRU00207"/>
    </source>
</evidence>
<evidence type="ECO:0000256" key="5">
    <source>
        <dbReference type="SAM" id="MobiDB-lite"/>
    </source>
</evidence>
<sequence>MVAYVYVNEVNLNLICCICQTPFLSPVVTTTCSHTFCRDCIERSLEEQPCCPVDRTPLSVSDLRSENLLLRNMVDELIVECINSSAGCKHTCQRQLLSSHLRDTCEYVQVPCSEEGCDKLVYRKNLVEAANLQAHYAECAEQEIACADCLFILRRAELAEHRLLCPETRTTCIHYDNGCPWVGKRASLTAHLSSCSYEAIKGFFVINNERMSALHQENAILRQKLEQAEATTCGLTRELSTIRNVLGPWWSSKNIRSTSGGNGALQPESEATRSQEQSRWQTSTDTNSESLSDISGSLNSLSIGENRPDSYSDLLASHFPRDIGSSSNTSPAQPDPPSWYSGPPSQHPHSRGNFPFSHSRFPDFQTPMPSSGLYFSPNGPSFTIPRITPLDFDAPLSRTIQTLHEDLLALSSSLDSLARLTDISLTTENLRMNEEVGALRAVIHGLRMQVHALITERNSSVWNTGGPSSSAGASSAGISQLFPPPHPSSGIPSLSNLHPPLLFGQTAQTTKL</sequence>
<dbReference type="SMART" id="SM00184">
    <property type="entry name" value="RING"/>
    <property type="match status" value="1"/>
</dbReference>
<feature type="domain" description="RING-type" evidence="6">
    <location>
        <begin position="16"/>
        <end position="55"/>
    </location>
</feature>
<keyword evidence="1 4" id="KW-0479">Metal-binding</keyword>
<feature type="domain" description="TRAF-type" evidence="7">
    <location>
        <begin position="79"/>
        <end position="117"/>
    </location>
</feature>
<evidence type="ECO:0000256" key="3">
    <source>
        <dbReference type="ARBA" id="ARBA00022833"/>
    </source>
</evidence>
<comment type="caution">
    <text evidence="8">The sequence shown here is derived from an EMBL/GenBank/DDBJ whole genome shotgun (WGS) entry which is preliminary data.</text>
</comment>
<dbReference type="InterPro" id="IPR017907">
    <property type="entry name" value="Znf_RING_CS"/>
</dbReference>
<keyword evidence="2 4" id="KW-0863">Zinc-finger</keyword>
<dbReference type="Proteomes" id="UP000217199">
    <property type="component" value="Unassembled WGS sequence"/>
</dbReference>
<keyword evidence="3 4" id="KW-0862">Zinc</keyword>
<protein>
    <submittedName>
        <fullName evidence="8">Traf-type zinc finger</fullName>
    </submittedName>
</protein>
<evidence type="ECO:0000313" key="8">
    <source>
        <dbReference type="EMBL" id="PAV18755.1"/>
    </source>
</evidence>
<dbReference type="OrthoDB" id="1630758at2759"/>
<dbReference type="PANTHER" id="PTHR10131">
    <property type="entry name" value="TNF RECEPTOR ASSOCIATED FACTOR"/>
    <property type="match status" value="1"/>
</dbReference>
<dbReference type="EMBL" id="NBII01000005">
    <property type="protein sequence ID" value="PAV18755.1"/>
    <property type="molecule type" value="Genomic_DNA"/>
</dbReference>
<dbReference type="Pfam" id="PF15965">
    <property type="entry name" value="zf-TRAF_2"/>
    <property type="match status" value="1"/>
</dbReference>
<evidence type="ECO:0000256" key="1">
    <source>
        <dbReference type="ARBA" id="ARBA00022723"/>
    </source>
</evidence>
<feature type="region of interest" description="Disordered" evidence="5">
    <location>
        <begin position="461"/>
        <end position="497"/>
    </location>
</feature>
<dbReference type="PROSITE" id="PS00518">
    <property type="entry name" value="ZF_RING_1"/>
    <property type="match status" value="1"/>
</dbReference>
<dbReference type="Pfam" id="PF13923">
    <property type="entry name" value="zf-C3HC4_2"/>
    <property type="match status" value="1"/>
</dbReference>
<dbReference type="InterPro" id="IPR001841">
    <property type="entry name" value="Znf_RING"/>
</dbReference>
<proteinExistence type="predicted"/>
<feature type="compositionally biased region" description="Polar residues" evidence="5">
    <location>
        <begin position="272"/>
        <end position="293"/>
    </location>
</feature>
<dbReference type="InterPro" id="IPR001293">
    <property type="entry name" value="Znf_TRAF"/>
</dbReference>
<feature type="zinc finger region" description="TRAF-type" evidence="4">
    <location>
        <begin position="79"/>
        <end position="117"/>
    </location>
</feature>
<evidence type="ECO:0000256" key="2">
    <source>
        <dbReference type="ARBA" id="ARBA00022771"/>
    </source>
</evidence>
<dbReference type="SUPFAM" id="SSF49599">
    <property type="entry name" value="TRAF domain-like"/>
    <property type="match status" value="2"/>
</dbReference>
<feature type="compositionally biased region" description="Low complexity" evidence="5">
    <location>
        <begin position="465"/>
        <end position="479"/>
    </location>
</feature>
<dbReference type="PROSITE" id="PS50089">
    <property type="entry name" value="ZF_RING_2"/>
    <property type="match status" value="1"/>
</dbReference>